<accession>A0ABY9T6J8</accession>
<dbReference type="Gene3D" id="3.40.50.1820">
    <property type="entry name" value="alpha/beta hydrolase"/>
    <property type="match status" value="1"/>
</dbReference>
<dbReference type="RefSeq" id="WP_310769761.1">
    <property type="nucleotide sequence ID" value="NZ_CP134050.1"/>
</dbReference>
<dbReference type="Pfam" id="PF12146">
    <property type="entry name" value="Hydrolase_4"/>
    <property type="match status" value="1"/>
</dbReference>
<evidence type="ECO:0000313" key="3">
    <source>
        <dbReference type="Proteomes" id="UP001256827"/>
    </source>
</evidence>
<dbReference type="PANTHER" id="PTHR43265:SF1">
    <property type="entry name" value="ESTERASE ESTD"/>
    <property type="match status" value="1"/>
</dbReference>
<reference evidence="2 3" key="1">
    <citation type="submission" date="2023-09" db="EMBL/GenBank/DDBJ databases">
        <title>Complete Genome and Methylome dissection of Bacillus brevis NEB573 original source of BbsI restriction endonuclease.</title>
        <authorList>
            <person name="Fomenkov A."/>
            <person name="Roberts R.D."/>
        </authorList>
    </citation>
    <scope>NUCLEOTIDE SEQUENCE [LARGE SCALE GENOMIC DNA]</scope>
    <source>
        <strain evidence="2 3">NEB573</strain>
    </source>
</reference>
<name>A0ABY9T6J8_BREBE</name>
<evidence type="ECO:0000313" key="2">
    <source>
        <dbReference type="EMBL" id="WNC15727.1"/>
    </source>
</evidence>
<organism evidence="2 3">
    <name type="scientific">Brevibacillus brevis</name>
    <name type="common">Bacillus brevis</name>
    <dbReference type="NCBI Taxonomy" id="1393"/>
    <lineage>
        <taxon>Bacteria</taxon>
        <taxon>Bacillati</taxon>
        <taxon>Bacillota</taxon>
        <taxon>Bacilli</taxon>
        <taxon>Bacillales</taxon>
        <taxon>Paenibacillaceae</taxon>
        <taxon>Brevibacillus</taxon>
    </lineage>
</organism>
<keyword evidence="3" id="KW-1185">Reference proteome</keyword>
<gene>
    <name evidence="2" type="ORF">RGB73_05170</name>
</gene>
<dbReference type="InterPro" id="IPR029058">
    <property type="entry name" value="AB_hydrolase_fold"/>
</dbReference>
<sequence>MERNLQIPSGNSTLAATLHTPEQTGSLHNEACPLLIICHGFIGSRIGVDRLFVKAARDLTESGFAVLRFDYGGCGESAGEYGEGGLDVLLSQTRDVIDYASGLTGIDPARISLIGHSLGGAVSMLTASADARIQSLVLWAAVARPYDDIVRIVGEEEYQEALLTGKTDHRGYLLSDRFFRSLNSALPLRQAKQFEGDVLLLHGNRDDVISVDSMFHYERELRLRRRGRCEAEVIVGGDHTFSTAASYQRLIGSTIHWLKGQSAREDVAV</sequence>
<evidence type="ECO:0000259" key="1">
    <source>
        <dbReference type="Pfam" id="PF12146"/>
    </source>
</evidence>
<dbReference type="Proteomes" id="UP001256827">
    <property type="component" value="Chromosome"/>
</dbReference>
<keyword evidence="2" id="KW-0378">Hydrolase</keyword>
<dbReference type="EMBL" id="CP134050">
    <property type="protein sequence ID" value="WNC15727.1"/>
    <property type="molecule type" value="Genomic_DNA"/>
</dbReference>
<feature type="domain" description="Serine aminopeptidase S33" evidence="1">
    <location>
        <begin position="33"/>
        <end position="147"/>
    </location>
</feature>
<dbReference type="PANTHER" id="PTHR43265">
    <property type="entry name" value="ESTERASE ESTD"/>
    <property type="match status" value="1"/>
</dbReference>
<proteinExistence type="predicted"/>
<protein>
    <submittedName>
        <fullName evidence="2">Alpha/beta fold hydrolase</fullName>
    </submittedName>
</protein>
<dbReference type="GO" id="GO:0016787">
    <property type="term" value="F:hydrolase activity"/>
    <property type="evidence" value="ECO:0007669"/>
    <property type="project" value="UniProtKB-KW"/>
</dbReference>
<dbReference type="InterPro" id="IPR022742">
    <property type="entry name" value="Hydrolase_4"/>
</dbReference>
<dbReference type="SUPFAM" id="SSF53474">
    <property type="entry name" value="alpha/beta-Hydrolases"/>
    <property type="match status" value="1"/>
</dbReference>
<dbReference type="InterPro" id="IPR053145">
    <property type="entry name" value="AB_hydrolase_Est10"/>
</dbReference>